<accession>A0A0C3HZY2</accession>
<feature type="compositionally biased region" description="Polar residues" evidence="1">
    <location>
        <begin position="613"/>
        <end position="645"/>
    </location>
</feature>
<dbReference type="Proteomes" id="UP000054321">
    <property type="component" value="Unassembled WGS sequence"/>
</dbReference>
<gene>
    <name evidence="2" type="ORF">OIDMADRAFT_140290</name>
</gene>
<evidence type="ECO:0000313" key="2">
    <source>
        <dbReference type="EMBL" id="KIN07762.1"/>
    </source>
</evidence>
<feature type="region of interest" description="Disordered" evidence="1">
    <location>
        <begin position="385"/>
        <end position="464"/>
    </location>
</feature>
<dbReference type="OrthoDB" id="5404004at2759"/>
<dbReference type="AlphaFoldDB" id="A0A0C3HZY2"/>
<feature type="compositionally biased region" description="Basic and acidic residues" evidence="1">
    <location>
        <begin position="30"/>
        <end position="40"/>
    </location>
</feature>
<feature type="compositionally biased region" description="Basic and acidic residues" evidence="1">
    <location>
        <begin position="73"/>
        <end position="87"/>
    </location>
</feature>
<keyword evidence="3" id="KW-1185">Reference proteome</keyword>
<feature type="compositionally biased region" description="Polar residues" evidence="1">
    <location>
        <begin position="121"/>
        <end position="135"/>
    </location>
</feature>
<sequence length="803" mass="87223">MATRTASVNASRGLGVRGRDAGPPSAPIRVSEEARSRNTDKSGIQQFGPPAQDRNVLRERPSTSGGPSPHFSARREMERRRAKDDLHFTPLPSSARVMNSHTPPMPGALPTPAGTPKSSPPLAQNSSFIRTNTPESMMDGRLAGANVENAEIGMALGSPSRQPNTWQSSPPFESTTRSWSPEEQANALAPSRQKSRRWKLLGGLFSGNKRQCTTAEPQPFYHLQPESIVQTMEARNYVNFADATMLHDKPTEKSVNRSRAYSERKNVLAKPDMRRANTVPVHFDSQGPEREQMITPHITLDGGPVSQQVSNQGGLMLNVDIPSVEMERYSVMFGSVLQKPTAMTSSSLLARRQATLEKLKTVTESLPKVSPDVIRVLLSTSSDCYQQEHDLRGSYRRPLPRRASSPQPAKSPAFSLFPNGPSRLHTKHGPPSPVPQQPIIHRRSNTSPAVPSPSFPSYNSRPDYDTQAALLTPAPQHVSASPKLKDHISSQMRQPAREVSKSPSNISTKQLSIEQPSPHERSRQLSDLSVAKTDGSHIVEPMQSKPKAKEQVRQIISSPRDSDAPDSIPGPQFARSRGYSASVTASNPSTTAAVRSASARKNAPMHSPPPTSLFRSHTTSATGSQQIRTPNAALSSHPVSNSMTTENAAENKDDEEEREKKLRTAADISIARQISVSREQSRLIIPIRSPGSKRANSPNALTIGQSASPLSAMAAGIDHSVGGRSGNRREDARRAIKERLAAPAAKPSTPTLVVVGDDSTQETWGGTTTANDRGSAEGESRTFAEHRHRKSERVIVESIGMPD</sequence>
<feature type="region of interest" description="Disordered" evidence="1">
    <location>
        <begin position="1"/>
        <end position="138"/>
    </location>
</feature>
<dbReference type="InParanoid" id="A0A0C3HZY2"/>
<feature type="compositionally biased region" description="Polar residues" evidence="1">
    <location>
        <begin position="445"/>
        <end position="460"/>
    </location>
</feature>
<protein>
    <submittedName>
        <fullName evidence="2">Uncharacterized protein</fullName>
    </submittedName>
</protein>
<feature type="compositionally biased region" description="Polar residues" evidence="1">
    <location>
        <begin position="579"/>
        <end position="588"/>
    </location>
</feature>
<feature type="compositionally biased region" description="Low complexity" evidence="1">
    <location>
        <begin position="589"/>
        <end position="600"/>
    </location>
</feature>
<feature type="region of interest" description="Disordered" evidence="1">
    <location>
        <begin position="739"/>
        <end position="803"/>
    </location>
</feature>
<reference evidence="2 3" key="1">
    <citation type="submission" date="2014-04" db="EMBL/GenBank/DDBJ databases">
        <authorList>
            <consortium name="DOE Joint Genome Institute"/>
            <person name="Kuo A."/>
            <person name="Martino E."/>
            <person name="Perotto S."/>
            <person name="Kohler A."/>
            <person name="Nagy L.G."/>
            <person name="Floudas D."/>
            <person name="Copeland A."/>
            <person name="Barry K.W."/>
            <person name="Cichocki N."/>
            <person name="Veneault-Fourrey C."/>
            <person name="LaButti K."/>
            <person name="Lindquist E.A."/>
            <person name="Lipzen A."/>
            <person name="Lundell T."/>
            <person name="Morin E."/>
            <person name="Murat C."/>
            <person name="Sun H."/>
            <person name="Tunlid A."/>
            <person name="Henrissat B."/>
            <person name="Grigoriev I.V."/>
            <person name="Hibbett D.S."/>
            <person name="Martin F."/>
            <person name="Nordberg H.P."/>
            <person name="Cantor M.N."/>
            <person name="Hua S.X."/>
        </authorList>
    </citation>
    <scope>NUCLEOTIDE SEQUENCE [LARGE SCALE GENOMIC DNA]</scope>
    <source>
        <strain evidence="2 3">Zn</strain>
    </source>
</reference>
<dbReference type="HOGENOM" id="CLU_322125_0_0_1"/>
<feature type="compositionally biased region" description="Polar residues" evidence="1">
    <location>
        <begin position="761"/>
        <end position="772"/>
    </location>
</feature>
<feature type="compositionally biased region" description="Basic and acidic residues" evidence="1">
    <location>
        <begin position="774"/>
        <end position="785"/>
    </location>
</feature>
<feature type="compositionally biased region" description="Polar residues" evidence="1">
    <location>
        <begin position="501"/>
        <end position="515"/>
    </location>
</feature>
<dbReference type="STRING" id="913774.A0A0C3HZY2"/>
<feature type="compositionally biased region" description="Polar residues" evidence="1">
    <location>
        <begin position="159"/>
        <end position="183"/>
    </location>
</feature>
<feature type="compositionally biased region" description="Polar residues" evidence="1">
    <location>
        <begin position="1"/>
        <end position="10"/>
    </location>
</feature>
<organism evidence="2 3">
    <name type="scientific">Oidiodendron maius (strain Zn)</name>
    <dbReference type="NCBI Taxonomy" id="913774"/>
    <lineage>
        <taxon>Eukaryota</taxon>
        <taxon>Fungi</taxon>
        <taxon>Dikarya</taxon>
        <taxon>Ascomycota</taxon>
        <taxon>Pezizomycotina</taxon>
        <taxon>Leotiomycetes</taxon>
        <taxon>Leotiomycetes incertae sedis</taxon>
        <taxon>Myxotrichaceae</taxon>
        <taxon>Oidiodendron</taxon>
    </lineage>
</organism>
<reference evidence="3" key="2">
    <citation type="submission" date="2015-01" db="EMBL/GenBank/DDBJ databases">
        <title>Evolutionary Origins and Diversification of the Mycorrhizal Mutualists.</title>
        <authorList>
            <consortium name="DOE Joint Genome Institute"/>
            <consortium name="Mycorrhizal Genomics Consortium"/>
            <person name="Kohler A."/>
            <person name="Kuo A."/>
            <person name="Nagy L.G."/>
            <person name="Floudas D."/>
            <person name="Copeland A."/>
            <person name="Barry K.W."/>
            <person name="Cichocki N."/>
            <person name="Veneault-Fourrey C."/>
            <person name="LaButti K."/>
            <person name="Lindquist E.A."/>
            <person name="Lipzen A."/>
            <person name="Lundell T."/>
            <person name="Morin E."/>
            <person name="Murat C."/>
            <person name="Riley R."/>
            <person name="Ohm R."/>
            <person name="Sun H."/>
            <person name="Tunlid A."/>
            <person name="Henrissat B."/>
            <person name="Grigoriev I.V."/>
            <person name="Hibbett D.S."/>
            <person name="Martin F."/>
        </authorList>
    </citation>
    <scope>NUCLEOTIDE SEQUENCE [LARGE SCALE GENOMIC DNA]</scope>
    <source>
        <strain evidence="3">Zn</strain>
    </source>
</reference>
<feature type="region of interest" description="Disordered" evidence="1">
    <location>
        <begin position="156"/>
        <end position="194"/>
    </location>
</feature>
<dbReference type="EMBL" id="KN832870">
    <property type="protein sequence ID" value="KIN07762.1"/>
    <property type="molecule type" value="Genomic_DNA"/>
</dbReference>
<name>A0A0C3HZY2_OIDMZ</name>
<evidence type="ECO:0000313" key="3">
    <source>
        <dbReference type="Proteomes" id="UP000054321"/>
    </source>
</evidence>
<evidence type="ECO:0000256" key="1">
    <source>
        <dbReference type="SAM" id="MobiDB-lite"/>
    </source>
</evidence>
<feature type="region of interest" description="Disordered" evidence="1">
    <location>
        <begin position="476"/>
        <end position="660"/>
    </location>
</feature>
<proteinExistence type="predicted"/>